<dbReference type="Gene3D" id="3.60.10.10">
    <property type="entry name" value="Endonuclease/exonuclease/phosphatase"/>
    <property type="match status" value="1"/>
</dbReference>
<keyword evidence="2" id="KW-0472">Membrane</keyword>
<gene>
    <name evidence="4" type="ORF">F503_08514</name>
</gene>
<keyword evidence="2" id="KW-0812">Transmembrane</keyword>
<feature type="compositionally biased region" description="Acidic residues" evidence="1">
    <location>
        <begin position="110"/>
        <end position="123"/>
    </location>
</feature>
<evidence type="ECO:0000313" key="5">
    <source>
        <dbReference type="Proteomes" id="UP000016923"/>
    </source>
</evidence>
<protein>
    <submittedName>
        <fullName evidence="4">Inositol 5-phosphatase</fullName>
    </submittedName>
</protein>
<dbReference type="PANTHER" id="PTHR11200">
    <property type="entry name" value="INOSITOL 5-PHOSPHATASE"/>
    <property type="match status" value="1"/>
</dbReference>
<dbReference type="eggNOG" id="KOG0565">
    <property type="taxonomic scope" value="Eukaryota"/>
</dbReference>
<keyword evidence="5" id="KW-1185">Reference proteome</keyword>
<organism evidence="4 5">
    <name type="scientific">Ophiostoma piceae (strain UAMH 11346)</name>
    <name type="common">Sap stain fungus</name>
    <dbReference type="NCBI Taxonomy" id="1262450"/>
    <lineage>
        <taxon>Eukaryota</taxon>
        <taxon>Fungi</taxon>
        <taxon>Dikarya</taxon>
        <taxon>Ascomycota</taxon>
        <taxon>Pezizomycotina</taxon>
        <taxon>Sordariomycetes</taxon>
        <taxon>Sordariomycetidae</taxon>
        <taxon>Ophiostomatales</taxon>
        <taxon>Ophiostomataceae</taxon>
        <taxon>Ophiostoma</taxon>
    </lineage>
</organism>
<dbReference type="GO" id="GO:0004439">
    <property type="term" value="F:phosphatidylinositol-4,5-bisphosphate 5-phosphatase activity"/>
    <property type="evidence" value="ECO:0007669"/>
    <property type="project" value="TreeGrafter"/>
</dbReference>
<dbReference type="InterPro" id="IPR036691">
    <property type="entry name" value="Endo/exonu/phosph_ase_sf"/>
</dbReference>
<feature type="region of interest" description="Disordered" evidence="1">
    <location>
        <begin position="103"/>
        <end position="141"/>
    </location>
</feature>
<dbReference type="AlphaFoldDB" id="S3BTM8"/>
<dbReference type="InterPro" id="IPR046985">
    <property type="entry name" value="IP5"/>
</dbReference>
<feature type="region of interest" description="Disordered" evidence="1">
    <location>
        <begin position="490"/>
        <end position="515"/>
    </location>
</feature>
<sequence>MATTAPAPGPDKMVSFPTLDLLLLTYNCAKVPIHVPDFAHHLHRAISDNAAASTASLPDLVVFSLQEVAPLGHAFAGSYFLAPYLARFDEALEQAASQIDGYQFEGTTPDSDDIENDGDDTADETARLQPAASAQTTARESKKHYHLVRQEHVGMTAIVMFARNLSAIEDVQVAHCGFGVSDMGNKGAVGVRVAYAESELTFVATHLAAMEWNKRRRNANWRSIVAGLTFGNPQDVITAAAASSAAAAALGRGPLGRSNDEAASAPRTPEEEAEAEAADAAGDDAWLLMGEQQHEADVRRRLQELSIFRPDSLLFVAGDLNYRIGDERPPPGAAFPSETTWPEFLKRDQLTEERLAGRTFHGMQEAAITFPPTYKYDVLSVEDIAEGATPANIEEIKAWKAARDRGEQDAESGEPVPWKYASHRWPSWCDRVLYLDVPEWKGREAKVEVTAYQSLPLMASSDHQPVYFRATVPLLGTSPEHPEEAAAAAVSGTARGGASSTEPATDSGDTMERSAPVVDPRLRLPVAIDTDAWARRARARNKERLAGGGMLLFNTRAGAASMLTLLVLVASLYWAWAGWA</sequence>
<dbReference type="EMBL" id="KE148174">
    <property type="protein sequence ID" value="EPE02751.1"/>
    <property type="molecule type" value="Genomic_DNA"/>
</dbReference>
<dbReference type="STRING" id="1262450.S3BTM8"/>
<evidence type="ECO:0000313" key="4">
    <source>
        <dbReference type="EMBL" id="EPE02751.1"/>
    </source>
</evidence>
<dbReference type="PANTHER" id="PTHR11200:SF286">
    <property type="entry name" value="5-PHOSPHATASE, PUTATIVE (AFU_ORTHOLOGUE AFUA_5G07600)-RELATED"/>
    <property type="match status" value="1"/>
</dbReference>
<dbReference type="Proteomes" id="UP000016923">
    <property type="component" value="Unassembled WGS sequence"/>
</dbReference>
<dbReference type="InterPro" id="IPR000300">
    <property type="entry name" value="IPPc"/>
</dbReference>
<name>S3BTM8_OPHP1</name>
<dbReference type="GO" id="GO:0046856">
    <property type="term" value="P:phosphatidylinositol dephosphorylation"/>
    <property type="evidence" value="ECO:0007669"/>
    <property type="project" value="InterPro"/>
</dbReference>
<evidence type="ECO:0000256" key="2">
    <source>
        <dbReference type="SAM" id="Phobius"/>
    </source>
</evidence>
<dbReference type="VEuPathDB" id="FungiDB:F503_08514"/>
<dbReference type="OMA" id="HRYPGWT"/>
<dbReference type="HOGENOM" id="CLU_025224_1_0_1"/>
<dbReference type="Pfam" id="PF22669">
    <property type="entry name" value="Exo_endo_phos2"/>
    <property type="match status" value="2"/>
</dbReference>
<feature type="domain" description="Inositol polyphosphate-related phosphatase" evidence="3">
    <location>
        <begin position="17"/>
        <end position="476"/>
    </location>
</feature>
<evidence type="ECO:0000256" key="1">
    <source>
        <dbReference type="SAM" id="MobiDB-lite"/>
    </source>
</evidence>
<keyword evidence="2" id="KW-1133">Transmembrane helix</keyword>
<feature type="region of interest" description="Disordered" evidence="1">
    <location>
        <begin position="251"/>
        <end position="279"/>
    </location>
</feature>
<feature type="transmembrane region" description="Helical" evidence="2">
    <location>
        <begin position="545"/>
        <end position="576"/>
    </location>
</feature>
<evidence type="ECO:0000259" key="3">
    <source>
        <dbReference type="SMART" id="SM00128"/>
    </source>
</evidence>
<accession>S3BTM8</accession>
<dbReference type="OrthoDB" id="62798at2759"/>
<dbReference type="SUPFAM" id="SSF56219">
    <property type="entry name" value="DNase I-like"/>
    <property type="match status" value="1"/>
</dbReference>
<proteinExistence type="predicted"/>
<reference evidence="4 5" key="1">
    <citation type="journal article" date="2013" name="BMC Genomics">
        <title>The genome and transcriptome of the pine saprophyte Ophiostoma piceae, and a comparison with the bark beetle-associated pine pathogen Grosmannia clavigera.</title>
        <authorList>
            <person name="Haridas S."/>
            <person name="Wang Y."/>
            <person name="Lim L."/>
            <person name="Massoumi Alamouti S."/>
            <person name="Jackman S."/>
            <person name="Docking R."/>
            <person name="Robertson G."/>
            <person name="Birol I."/>
            <person name="Bohlmann J."/>
            <person name="Breuil C."/>
        </authorList>
    </citation>
    <scope>NUCLEOTIDE SEQUENCE [LARGE SCALE GENOMIC DNA]</scope>
    <source>
        <strain evidence="4 5">UAMH 11346</strain>
    </source>
</reference>
<dbReference type="SMART" id="SM00128">
    <property type="entry name" value="IPPc"/>
    <property type="match status" value="1"/>
</dbReference>
<feature type="compositionally biased region" description="Low complexity" evidence="1">
    <location>
        <begin position="490"/>
        <end position="502"/>
    </location>
</feature>